<reference evidence="1" key="1">
    <citation type="submission" date="2021-02" db="EMBL/GenBank/DDBJ databases">
        <authorList>
            <consortium name="DOE Joint Genome Institute"/>
            <person name="Ahrendt S."/>
            <person name="Looney B.P."/>
            <person name="Miyauchi S."/>
            <person name="Morin E."/>
            <person name="Drula E."/>
            <person name="Courty P.E."/>
            <person name="Chicoki N."/>
            <person name="Fauchery L."/>
            <person name="Kohler A."/>
            <person name="Kuo A."/>
            <person name="Labutti K."/>
            <person name="Pangilinan J."/>
            <person name="Lipzen A."/>
            <person name="Riley R."/>
            <person name="Andreopoulos W."/>
            <person name="He G."/>
            <person name="Johnson J."/>
            <person name="Barry K.W."/>
            <person name="Grigoriev I.V."/>
            <person name="Nagy L."/>
            <person name="Hibbett D."/>
            <person name="Henrissat B."/>
            <person name="Matheny P.B."/>
            <person name="Labbe J."/>
            <person name="Martin F."/>
        </authorList>
    </citation>
    <scope>NUCLEOTIDE SEQUENCE</scope>
    <source>
        <strain evidence="1">EC-137</strain>
    </source>
</reference>
<comment type="caution">
    <text evidence="1">The sequence shown here is derived from an EMBL/GenBank/DDBJ whole genome shotgun (WGS) entry which is preliminary data.</text>
</comment>
<evidence type="ECO:0000313" key="1">
    <source>
        <dbReference type="EMBL" id="KAI0032444.1"/>
    </source>
</evidence>
<protein>
    <submittedName>
        <fullName evidence="1">Auxin efflux carrier</fullName>
    </submittedName>
</protein>
<dbReference type="Proteomes" id="UP000814128">
    <property type="component" value="Unassembled WGS sequence"/>
</dbReference>
<sequence length="469" mass="50683">MPCLLFSRMVPAFNANNMGAIGPLILINVLYGLIGAVMAWVIKKTFWVPHRFRHGLMVAGAWGNIGDIPTAVAQGITANAPFNGTSDENLAVAYIAVAILTFFVTFFPLGGHLLITKDFEGPDVESEVLIERMRKRRKAMAEGPPQLVRRIARRLSTLPASDAEKSAGERPEQDVQDNDPKSITESIPALTDRSLSTRVAREQEEEFGANRASRQVSERNAPSGITSATPTVVHGDDEHIHHVVQVSSVRFTDAEVESASALSSEKRQRIYRRALRNFFFYMLKPAPLSVLISLPIALIDPLKALFVAPDASFQPSFHPVAPDGEPPLAFVLDTATFAGNASVPLGLVCLGSALARLNVGGRENWARLPRGAIAALALGKMLLSAVVGVGIVIGFVHRGLLDANDKVLQFVCIILAGLPTATTQVYLTQIYNPTGSAEHVAAFLIPQYIIMPLSLTALCVYALSYLFPS</sequence>
<organism evidence="1 2">
    <name type="scientific">Vararia minispora EC-137</name>
    <dbReference type="NCBI Taxonomy" id="1314806"/>
    <lineage>
        <taxon>Eukaryota</taxon>
        <taxon>Fungi</taxon>
        <taxon>Dikarya</taxon>
        <taxon>Basidiomycota</taxon>
        <taxon>Agaricomycotina</taxon>
        <taxon>Agaricomycetes</taxon>
        <taxon>Russulales</taxon>
        <taxon>Lachnocladiaceae</taxon>
        <taxon>Vararia</taxon>
    </lineage>
</organism>
<reference evidence="1" key="2">
    <citation type="journal article" date="2022" name="New Phytol.">
        <title>Evolutionary transition to the ectomycorrhizal habit in the genomes of a hyperdiverse lineage of mushroom-forming fungi.</title>
        <authorList>
            <person name="Looney B."/>
            <person name="Miyauchi S."/>
            <person name="Morin E."/>
            <person name="Drula E."/>
            <person name="Courty P.E."/>
            <person name="Kohler A."/>
            <person name="Kuo A."/>
            <person name="LaButti K."/>
            <person name="Pangilinan J."/>
            <person name="Lipzen A."/>
            <person name="Riley R."/>
            <person name="Andreopoulos W."/>
            <person name="He G."/>
            <person name="Johnson J."/>
            <person name="Nolan M."/>
            <person name="Tritt A."/>
            <person name="Barry K.W."/>
            <person name="Grigoriev I.V."/>
            <person name="Nagy L.G."/>
            <person name="Hibbett D."/>
            <person name="Henrissat B."/>
            <person name="Matheny P.B."/>
            <person name="Labbe J."/>
            <person name="Martin F.M."/>
        </authorList>
    </citation>
    <scope>NUCLEOTIDE SEQUENCE</scope>
    <source>
        <strain evidence="1">EC-137</strain>
    </source>
</reference>
<accession>A0ACB8QL15</accession>
<proteinExistence type="predicted"/>
<name>A0ACB8QL15_9AGAM</name>
<dbReference type="EMBL" id="MU273546">
    <property type="protein sequence ID" value="KAI0032444.1"/>
    <property type="molecule type" value="Genomic_DNA"/>
</dbReference>
<keyword evidence="2" id="KW-1185">Reference proteome</keyword>
<evidence type="ECO:0000313" key="2">
    <source>
        <dbReference type="Proteomes" id="UP000814128"/>
    </source>
</evidence>
<gene>
    <name evidence="1" type="ORF">K488DRAFT_85866</name>
</gene>